<dbReference type="InterPro" id="IPR008972">
    <property type="entry name" value="Cupredoxin"/>
</dbReference>
<dbReference type="InterPro" id="IPR039391">
    <property type="entry name" value="Phytocyanin-like"/>
</dbReference>
<dbReference type="PROSITE" id="PS00196">
    <property type="entry name" value="COPPER_BLUE"/>
    <property type="match status" value="1"/>
</dbReference>
<keyword evidence="8" id="KW-0325">Glycoprotein</keyword>
<evidence type="ECO:0000256" key="3">
    <source>
        <dbReference type="ARBA" id="ARBA00022723"/>
    </source>
</evidence>
<keyword evidence="11" id="KW-1133">Transmembrane helix</keyword>
<dbReference type="FunFam" id="2.60.40.420:FF:000034">
    <property type="entry name" value="Cupredoxin superfamily protein"/>
    <property type="match status" value="1"/>
</dbReference>
<dbReference type="Pfam" id="PF02298">
    <property type="entry name" value="Cu_bind_like"/>
    <property type="match status" value="1"/>
</dbReference>
<keyword evidence="2" id="KW-0536">Nodulation</keyword>
<comment type="similarity">
    <text evidence="9">Belongs to the early nodulin-like (ENODL) family.</text>
</comment>
<evidence type="ECO:0000256" key="4">
    <source>
        <dbReference type="ARBA" id="ARBA00022729"/>
    </source>
</evidence>
<feature type="domain" description="Phytocyanin" evidence="13">
    <location>
        <begin position="27"/>
        <end position="128"/>
    </location>
</feature>
<dbReference type="GO" id="GO:0005886">
    <property type="term" value="C:plasma membrane"/>
    <property type="evidence" value="ECO:0007669"/>
    <property type="project" value="TreeGrafter"/>
</dbReference>
<evidence type="ECO:0000256" key="2">
    <source>
        <dbReference type="ARBA" id="ARBA00022458"/>
    </source>
</evidence>
<keyword evidence="15" id="KW-1185">Reference proteome</keyword>
<feature type="chain" id="PRO_5007587979" evidence="12">
    <location>
        <begin position="27"/>
        <end position="165"/>
    </location>
</feature>
<dbReference type="PANTHER" id="PTHR33021">
    <property type="entry name" value="BLUE COPPER PROTEIN"/>
    <property type="match status" value="1"/>
</dbReference>
<evidence type="ECO:0000313" key="15">
    <source>
        <dbReference type="Proteomes" id="UP000075243"/>
    </source>
</evidence>
<reference evidence="14" key="1">
    <citation type="journal article" date="2012" name="Nat. Biotechnol.">
        <title>Draft genome sequence of pigeonpea (Cajanus cajan), an orphan legume crop of resource-poor farmers.</title>
        <authorList>
            <person name="Varshney R.K."/>
            <person name="Chen W."/>
            <person name="Li Y."/>
            <person name="Bharti A.K."/>
            <person name="Saxena R.K."/>
            <person name="Schlueter J.A."/>
            <person name="Donoghue M.T."/>
            <person name="Azam S."/>
            <person name="Fan G."/>
            <person name="Whaley A.M."/>
            <person name="Farmer A.D."/>
            <person name="Sheridan J."/>
            <person name="Iwata A."/>
            <person name="Tuteja R."/>
            <person name="Penmetsa R.V."/>
            <person name="Wu W."/>
            <person name="Upadhyaya H.D."/>
            <person name="Yang S.P."/>
            <person name="Shah T."/>
            <person name="Saxena K.B."/>
            <person name="Michael T."/>
            <person name="McCombie W.R."/>
            <person name="Yang B."/>
            <person name="Zhang G."/>
            <person name="Yang H."/>
            <person name="Wang J."/>
            <person name="Spillane C."/>
            <person name="Cook D.R."/>
            <person name="May G.D."/>
            <person name="Xu X."/>
            <person name="Jackson S.A."/>
        </authorList>
    </citation>
    <scope>NUCLEOTIDE SEQUENCE [LARGE SCALE GENOMIC DNA]</scope>
</reference>
<sequence>MARNVCLNMIGCCMVAMIFIIGATEATDYTVGDSLGWNVPNNKSFYTDWASTKEFFVNDTLLFNWTGNHTVRIDSEATYYDNCNTSEIGIQFRSSFRYTIVGAGHHYFVCTVGNHCERGQKFSINVESPPASAAPTLSFGFLSAPFLSTFALYIFSPPPLNYFLM</sequence>
<evidence type="ECO:0000256" key="1">
    <source>
        <dbReference type="ARBA" id="ARBA00004308"/>
    </source>
</evidence>
<dbReference type="OMA" id="TIVYAER"/>
<proteinExistence type="inferred from homology"/>
<evidence type="ECO:0000256" key="10">
    <source>
        <dbReference type="ARBA" id="ARBA00037626"/>
    </source>
</evidence>
<keyword evidence="6 11" id="KW-0472">Membrane</keyword>
<keyword evidence="11" id="KW-0812">Transmembrane</keyword>
<dbReference type="SUPFAM" id="SSF49503">
    <property type="entry name" value="Cupredoxins"/>
    <property type="match status" value="1"/>
</dbReference>
<evidence type="ECO:0000256" key="11">
    <source>
        <dbReference type="SAM" id="Phobius"/>
    </source>
</evidence>
<evidence type="ECO:0000256" key="12">
    <source>
        <dbReference type="SAM" id="SignalP"/>
    </source>
</evidence>
<evidence type="ECO:0000256" key="5">
    <source>
        <dbReference type="ARBA" id="ARBA00023008"/>
    </source>
</evidence>
<dbReference type="AlphaFoldDB" id="A0A151RKX2"/>
<dbReference type="Gene3D" id="2.60.40.420">
    <property type="entry name" value="Cupredoxins - blue copper proteins"/>
    <property type="match status" value="1"/>
</dbReference>
<keyword evidence="7" id="KW-1015">Disulfide bond</keyword>
<evidence type="ECO:0000256" key="7">
    <source>
        <dbReference type="ARBA" id="ARBA00023157"/>
    </source>
</evidence>
<dbReference type="InterPro" id="IPR028871">
    <property type="entry name" value="BlueCu_1_BS"/>
</dbReference>
<dbReference type="Gramene" id="C.cajan_33139.t">
    <property type="protein sequence ID" value="C.cajan_33139.t"/>
    <property type="gene ID" value="C.cajan_33139"/>
</dbReference>
<keyword evidence="5" id="KW-0186">Copper</keyword>
<name>A0A151RKX2_CAJCA</name>
<protein>
    <submittedName>
        <fullName evidence="14">Cucumber peeling cupredoxin</fullName>
    </submittedName>
</protein>
<dbReference type="GO" id="GO:0009055">
    <property type="term" value="F:electron transfer activity"/>
    <property type="evidence" value="ECO:0007669"/>
    <property type="project" value="InterPro"/>
</dbReference>
<comment type="function">
    <text evidence="10">May act as a carbohydrate transporter.</text>
</comment>
<dbReference type="GO" id="GO:0012505">
    <property type="term" value="C:endomembrane system"/>
    <property type="evidence" value="ECO:0007669"/>
    <property type="project" value="UniProtKB-SubCell"/>
</dbReference>
<evidence type="ECO:0000313" key="14">
    <source>
        <dbReference type="EMBL" id="KYP43199.1"/>
    </source>
</evidence>
<dbReference type="STRING" id="3821.A0A151RKX2"/>
<evidence type="ECO:0000256" key="8">
    <source>
        <dbReference type="ARBA" id="ARBA00023180"/>
    </source>
</evidence>
<dbReference type="OrthoDB" id="2015260at2759"/>
<evidence type="ECO:0000256" key="6">
    <source>
        <dbReference type="ARBA" id="ARBA00023136"/>
    </source>
</evidence>
<dbReference type="InterPro" id="IPR003245">
    <property type="entry name" value="Phytocyanin_dom"/>
</dbReference>
<evidence type="ECO:0000256" key="9">
    <source>
        <dbReference type="ARBA" id="ARBA00035011"/>
    </source>
</evidence>
<dbReference type="PROSITE" id="PS51485">
    <property type="entry name" value="PHYTOCYANIN"/>
    <property type="match status" value="1"/>
</dbReference>
<dbReference type="GO" id="GO:0046872">
    <property type="term" value="F:metal ion binding"/>
    <property type="evidence" value="ECO:0007669"/>
    <property type="project" value="UniProtKB-KW"/>
</dbReference>
<gene>
    <name evidence="14" type="ORF">KK1_035391</name>
</gene>
<feature type="signal peptide" evidence="12">
    <location>
        <begin position="1"/>
        <end position="26"/>
    </location>
</feature>
<comment type="subcellular location">
    <subcellularLocation>
        <location evidence="1">Endomembrane system</location>
    </subcellularLocation>
</comment>
<feature type="transmembrane region" description="Helical" evidence="11">
    <location>
        <begin position="137"/>
        <end position="155"/>
    </location>
</feature>
<dbReference type="EMBL" id="KQ483679">
    <property type="protein sequence ID" value="KYP43199.1"/>
    <property type="molecule type" value="Genomic_DNA"/>
</dbReference>
<evidence type="ECO:0000259" key="13">
    <source>
        <dbReference type="PROSITE" id="PS51485"/>
    </source>
</evidence>
<accession>A0A151RKX2</accession>
<dbReference type="PANTHER" id="PTHR33021:SF522">
    <property type="entry name" value="PHYTOCYANIN DOMAIN-CONTAINING PROTEIN"/>
    <property type="match status" value="1"/>
</dbReference>
<organism evidence="14 15">
    <name type="scientific">Cajanus cajan</name>
    <name type="common">Pigeon pea</name>
    <name type="synonym">Cajanus indicus</name>
    <dbReference type="NCBI Taxonomy" id="3821"/>
    <lineage>
        <taxon>Eukaryota</taxon>
        <taxon>Viridiplantae</taxon>
        <taxon>Streptophyta</taxon>
        <taxon>Embryophyta</taxon>
        <taxon>Tracheophyta</taxon>
        <taxon>Spermatophyta</taxon>
        <taxon>Magnoliopsida</taxon>
        <taxon>eudicotyledons</taxon>
        <taxon>Gunneridae</taxon>
        <taxon>Pentapetalae</taxon>
        <taxon>rosids</taxon>
        <taxon>fabids</taxon>
        <taxon>Fabales</taxon>
        <taxon>Fabaceae</taxon>
        <taxon>Papilionoideae</taxon>
        <taxon>50 kb inversion clade</taxon>
        <taxon>NPAAA clade</taxon>
        <taxon>indigoferoid/millettioid clade</taxon>
        <taxon>Phaseoleae</taxon>
        <taxon>Cajanus</taxon>
    </lineage>
</organism>
<dbReference type="GO" id="GO:0009877">
    <property type="term" value="P:nodulation"/>
    <property type="evidence" value="ECO:0007669"/>
    <property type="project" value="UniProtKB-KW"/>
</dbReference>
<keyword evidence="3" id="KW-0479">Metal-binding</keyword>
<keyword evidence="4 12" id="KW-0732">Signal</keyword>
<dbReference type="Proteomes" id="UP000075243">
    <property type="component" value="Unassembled WGS sequence"/>
</dbReference>